<accession>A0AAD5S070</accession>
<organism evidence="2 3">
    <name type="scientific">Rhizophlyctis rosea</name>
    <dbReference type="NCBI Taxonomy" id="64517"/>
    <lineage>
        <taxon>Eukaryota</taxon>
        <taxon>Fungi</taxon>
        <taxon>Fungi incertae sedis</taxon>
        <taxon>Chytridiomycota</taxon>
        <taxon>Chytridiomycota incertae sedis</taxon>
        <taxon>Chytridiomycetes</taxon>
        <taxon>Rhizophlyctidales</taxon>
        <taxon>Rhizophlyctidaceae</taxon>
        <taxon>Rhizophlyctis</taxon>
    </lineage>
</organism>
<dbReference type="InterPro" id="IPR036979">
    <property type="entry name" value="CM_dom_sf"/>
</dbReference>
<protein>
    <recommendedName>
        <fullName evidence="1">Chorismate mutase domain-containing protein</fullName>
    </recommendedName>
</protein>
<evidence type="ECO:0000313" key="2">
    <source>
        <dbReference type="EMBL" id="KAJ3029733.1"/>
    </source>
</evidence>
<reference evidence="2" key="1">
    <citation type="submission" date="2020-05" db="EMBL/GenBank/DDBJ databases">
        <title>Phylogenomic resolution of chytrid fungi.</title>
        <authorList>
            <person name="Stajich J.E."/>
            <person name="Amses K."/>
            <person name="Simmons R."/>
            <person name="Seto K."/>
            <person name="Myers J."/>
            <person name="Bonds A."/>
            <person name="Quandt C.A."/>
            <person name="Barry K."/>
            <person name="Liu P."/>
            <person name="Grigoriev I."/>
            <person name="Longcore J.E."/>
            <person name="James T.Y."/>
        </authorList>
    </citation>
    <scope>NUCLEOTIDE SEQUENCE</scope>
    <source>
        <strain evidence="2">JEL0318</strain>
    </source>
</reference>
<keyword evidence="3" id="KW-1185">Reference proteome</keyword>
<proteinExistence type="predicted"/>
<dbReference type="AlphaFoldDB" id="A0AAD5S070"/>
<dbReference type="GO" id="GO:0046417">
    <property type="term" value="P:chorismate metabolic process"/>
    <property type="evidence" value="ECO:0007669"/>
    <property type="project" value="InterPro"/>
</dbReference>
<dbReference type="Pfam" id="PF01817">
    <property type="entry name" value="CM_2"/>
    <property type="match status" value="1"/>
</dbReference>
<dbReference type="EMBL" id="JADGJD010002686">
    <property type="protein sequence ID" value="KAJ3029733.1"/>
    <property type="molecule type" value="Genomic_DNA"/>
</dbReference>
<name>A0AAD5S070_9FUNG</name>
<dbReference type="InterPro" id="IPR002701">
    <property type="entry name" value="CM_II_prokaryot"/>
</dbReference>
<dbReference type="SUPFAM" id="SSF48600">
    <property type="entry name" value="Chorismate mutase II"/>
    <property type="match status" value="1"/>
</dbReference>
<gene>
    <name evidence="2" type="ORF">HK097_005725</name>
</gene>
<evidence type="ECO:0000259" key="1">
    <source>
        <dbReference type="PROSITE" id="PS51168"/>
    </source>
</evidence>
<dbReference type="Gene3D" id="1.20.59.10">
    <property type="entry name" value="Chorismate mutase"/>
    <property type="match status" value="1"/>
</dbReference>
<dbReference type="PROSITE" id="PS51168">
    <property type="entry name" value="CHORISMATE_MUT_2"/>
    <property type="match status" value="1"/>
</dbReference>
<comment type="caution">
    <text evidence="2">The sequence shown here is derived from an EMBL/GenBank/DDBJ whole genome shotgun (WGS) entry which is preliminary data.</text>
</comment>
<dbReference type="Proteomes" id="UP001212841">
    <property type="component" value="Unassembled WGS sequence"/>
</dbReference>
<evidence type="ECO:0000313" key="3">
    <source>
        <dbReference type="Proteomes" id="UP001212841"/>
    </source>
</evidence>
<dbReference type="GO" id="GO:0004106">
    <property type="term" value="F:chorismate mutase activity"/>
    <property type="evidence" value="ECO:0007669"/>
    <property type="project" value="InterPro"/>
</dbReference>
<feature type="domain" description="Chorismate mutase" evidence="1">
    <location>
        <begin position="9"/>
        <end position="57"/>
    </location>
</feature>
<dbReference type="InterPro" id="IPR036263">
    <property type="entry name" value="Chorismate_II_sf"/>
</dbReference>
<sequence>MDDSGTAPVSQPTDLPSLRNRIDALDADLVRLLNERANVSINIGLAKQKAAKAAGVE</sequence>
<feature type="non-terminal residue" evidence="2">
    <location>
        <position position="57"/>
    </location>
</feature>